<evidence type="ECO:0000313" key="3">
    <source>
        <dbReference type="EMBL" id="MCP3733673.1"/>
    </source>
</evidence>
<dbReference type="EMBL" id="JAMLDY010000002">
    <property type="protein sequence ID" value="MCP3733673.1"/>
    <property type="molecule type" value="Genomic_DNA"/>
</dbReference>
<evidence type="ECO:0000256" key="2">
    <source>
        <dbReference type="SAM" id="SignalP"/>
    </source>
</evidence>
<protein>
    <submittedName>
        <fullName evidence="3">Heavy-metal-associated domain-containing protein</fullName>
    </submittedName>
</protein>
<sequence>MRVRTLFSSLAGAALLLGAGAFAQIEGGRGVAPVDSSGDFEVSGVAVDVAAKTADAARLGGWRLAQRKAWVQLSRRLGGGGGLISDGTLDQIVSGIVVENEQIGPSRYIAKLGVLFDRGRAASILGISAYSDRSRPMLVVPLQVSGGVETVFEQRNDWQEAWARFRTGNSTLDYVRPSGNGADSLLLNAGQIARPGRGWWRTVIDQYGASDILIPVVRLYRSYPGGPIIGVFQARHGPDNSLIGSFTLRVGSAAGLTQLLDTGVTRMDALYQQALRSGALGFDPTLAPPPAPEPEVAPDTATDDAGGETLAEIVGDTAPANAGIPVTLQFDTPSASSVANTEALVRGIPGVRGASTTSLALGGLSLMRVTYDGDPDALRAALEVRGLQVTGSGQTLRIRRAPQLLPPNLPSDTNPTG</sequence>
<gene>
    <name evidence="3" type="ORF">M9979_02090</name>
</gene>
<dbReference type="Proteomes" id="UP001139486">
    <property type="component" value="Unassembled WGS sequence"/>
</dbReference>
<comment type="caution">
    <text evidence="3">The sequence shown here is derived from an EMBL/GenBank/DDBJ whole genome shotgun (WGS) entry which is preliminary data.</text>
</comment>
<feature type="region of interest" description="Disordered" evidence="1">
    <location>
        <begin position="283"/>
        <end position="304"/>
    </location>
</feature>
<proteinExistence type="predicted"/>
<feature type="compositionally biased region" description="Pro residues" evidence="1">
    <location>
        <begin position="286"/>
        <end position="295"/>
    </location>
</feature>
<accession>A0A9X2HME9</accession>
<keyword evidence="4" id="KW-1185">Reference proteome</keyword>
<evidence type="ECO:0000313" key="4">
    <source>
        <dbReference type="Proteomes" id="UP001139486"/>
    </source>
</evidence>
<organism evidence="3 4">
    <name type="scientific">Sphingomonas liriopis</name>
    <dbReference type="NCBI Taxonomy" id="2949094"/>
    <lineage>
        <taxon>Bacteria</taxon>
        <taxon>Pseudomonadati</taxon>
        <taxon>Pseudomonadota</taxon>
        <taxon>Alphaproteobacteria</taxon>
        <taxon>Sphingomonadales</taxon>
        <taxon>Sphingomonadaceae</taxon>
        <taxon>Sphingomonas</taxon>
    </lineage>
</organism>
<evidence type="ECO:0000256" key="1">
    <source>
        <dbReference type="SAM" id="MobiDB-lite"/>
    </source>
</evidence>
<reference evidence="3" key="1">
    <citation type="submission" date="2022-05" db="EMBL/GenBank/DDBJ databases">
        <title>Sphingomonas sp. strain RP10 Genome sequencing and assembly.</title>
        <authorList>
            <person name="Kim I."/>
        </authorList>
    </citation>
    <scope>NUCLEOTIDE SEQUENCE</scope>
    <source>
        <strain evidence="3">RP10</strain>
    </source>
</reference>
<dbReference type="AlphaFoldDB" id="A0A9X2HME9"/>
<feature type="signal peptide" evidence="2">
    <location>
        <begin position="1"/>
        <end position="23"/>
    </location>
</feature>
<name>A0A9X2HME9_9SPHN</name>
<keyword evidence="2" id="KW-0732">Signal</keyword>
<feature type="chain" id="PRO_5040812242" evidence="2">
    <location>
        <begin position="24"/>
        <end position="417"/>
    </location>
</feature>
<dbReference type="RefSeq" id="WP_254287680.1">
    <property type="nucleotide sequence ID" value="NZ_JAMLDY010000002.1"/>
</dbReference>